<keyword evidence="4" id="KW-1185">Reference proteome</keyword>
<proteinExistence type="predicted"/>
<feature type="transmembrane region" description="Helical" evidence="2">
    <location>
        <begin position="313"/>
        <end position="328"/>
    </location>
</feature>
<gene>
    <name evidence="3" type="ORF">B0T25DRAFT_518877</name>
</gene>
<feature type="transmembrane region" description="Helical" evidence="2">
    <location>
        <begin position="276"/>
        <end position="293"/>
    </location>
</feature>
<dbReference type="EMBL" id="JAUIQD010000004">
    <property type="protein sequence ID" value="KAK3353924.1"/>
    <property type="molecule type" value="Genomic_DNA"/>
</dbReference>
<reference evidence="3" key="2">
    <citation type="submission" date="2023-06" db="EMBL/GenBank/DDBJ databases">
        <authorList>
            <consortium name="Lawrence Berkeley National Laboratory"/>
            <person name="Haridas S."/>
            <person name="Hensen N."/>
            <person name="Bonometti L."/>
            <person name="Westerberg I."/>
            <person name="Brannstrom I.O."/>
            <person name="Guillou S."/>
            <person name="Cros-Aarteil S."/>
            <person name="Calhoun S."/>
            <person name="Kuo A."/>
            <person name="Mondo S."/>
            <person name="Pangilinan J."/>
            <person name="Riley R."/>
            <person name="Labutti K."/>
            <person name="Andreopoulos B."/>
            <person name="Lipzen A."/>
            <person name="Chen C."/>
            <person name="Yanf M."/>
            <person name="Daum C."/>
            <person name="Ng V."/>
            <person name="Clum A."/>
            <person name="Steindorff A."/>
            <person name="Ohm R."/>
            <person name="Martin F."/>
            <person name="Silar P."/>
            <person name="Natvig D."/>
            <person name="Lalanne C."/>
            <person name="Gautier V."/>
            <person name="Ament-Velasquez S.L."/>
            <person name="Kruys A."/>
            <person name="Hutchinson M.I."/>
            <person name="Powell A.J."/>
            <person name="Barry K."/>
            <person name="Miller A.N."/>
            <person name="Grigoriev I.V."/>
            <person name="Debuchy R."/>
            <person name="Gladieux P."/>
            <person name="Thoren M.H."/>
            <person name="Johannesson H."/>
        </authorList>
    </citation>
    <scope>NUCLEOTIDE SEQUENCE</scope>
    <source>
        <strain evidence="3">CBS 955.72</strain>
    </source>
</reference>
<keyword evidence="2" id="KW-1133">Transmembrane helix</keyword>
<feature type="transmembrane region" description="Helical" evidence="2">
    <location>
        <begin position="223"/>
        <end position="244"/>
    </location>
</feature>
<reference evidence="3" key="1">
    <citation type="journal article" date="2023" name="Mol. Phylogenet. Evol.">
        <title>Genome-scale phylogeny and comparative genomics of the fungal order Sordariales.</title>
        <authorList>
            <person name="Hensen N."/>
            <person name="Bonometti L."/>
            <person name="Westerberg I."/>
            <person name="Brannstrom I.O."/>
            <person name="Guillou S."/>
            <person name="Cros-Aarteil S."/>
            <person name="Calhoun S."/>
            <person name="Haridas S."/>
            <person name="Kuo A."/>
            <person name="Mondo S."/>
            <person name="Pangilinan J."/>
            <person name="Riley R."/>
            <person name="LaButti K."/>
            <person name="Andreopoulos B."/>
            <person name="Lipzen A."/>
            <person name="Chen C."/>
            <person name="Yan M."/>
            <person name="Daum C."/>
            <person name="Ng V."/>
            <person name="Clum A."/>
            <person name="Steindorff A."/>
            <person name="Ohm R.A."/>
            <person name="Martin F."/>
            <person name="Silar P."/>
            <person name="Natvig D.O."/>
            <person name="Lalanne C."/>
            <person name="Gautier V."/>
            <person name="Ament-Velasquez S.L."/>
            <person name="Kruys A."/>
            <person name="Hutchinson M.I."/>
            <person name="Powell A.J."/>
            <person name="Barry K."/>
            <person name="Miller A.N."/>
            <person name="Grigoriev I.V."/>
            <person name="Debuchy R."/>
            <person name="Gladieux P."/>
            <person name="Hiltunen Thoren M."/>
            <person name="Johannesson H."/>
        </authorList>
    </citation>
    <scope>NUCLEOTIDE SEQUENCE</scope>
    <source>
        <strain evidence="3">CBS 955.72</strain>
    </source>
</reference>
<evidence type="ECO:0000313" key="4">
    <source>
        <dbReference type="Proteomes" id="UP001275084"/>
    </source>
</evidence>
<protein>
    <submittedName>
        <fullName evidence="3">Uncharacterized protein</fullName>
    </submittedName>
</protein>
<organism evidence="3 4">
    <name type="scientific">Lasiosphaeria hispida</name>
    <dbReference type="NCBI Taxonomy" id="260671"/>
    <lineage>
        <taxon>Eukaryota</taxon>
        <taxon>Fungi</taxon>
        <taxon>Dikarya</taxon>
        <taxon>Ascomycota</taxon>
        <taxon>Pezizomycotina</taxon>
        <taxon>Sordariomycetes</taxon>
        <taxon>Sordariomycetidae</taxon>
        <taxon>Sordariales</taxon>
        <taxon>Lasiosphaeriaceae</taxon>
        <taxon>Lasiosphaeria</taxon>
    </lineage>
</organism>
<evidence type="ECO:0000256" key="2">
    <source>
        <dbReference type="SAM" id="Phobius"/>
    </source>
</evidence>
<feature type="compositionally biased region" description="Basic and acidic residues" evidence="1">
    <location>
        <begin position="140"/>
        <end position="158"/>
    </location>
</feature>
<comment type="caution">
    <text evidence="3">The sequence shown here is derived from an EMBL/GenBank/DDBJ whole genome shotgun (WGS) entry which is preliminary data.</text>
</comment>
<sequence>MSETTLELCIGDILGLSFPHGGFGTLNTVLALYALVVIAFARSPLLPWRRVQFPIVGAVLCAAWGIACATLNGISLSQISITEFKLVVAGEIASQVVCCFILVDFLLQERRAITSARPHNGPSHPPTPHPSHRVIIKQTHQPDHTQSHKQAPSDEYRGVPENPANNPNRPRRREHTTRPPPTPPPSFAPSLFLLTLALLTSTSLNLYALFSLRPLAPPDPTKILTLVFTIGGLLLTIGLGVVPLPFAMRARRSRGEGGGGLTTLVDAFLGMSYVRVWLLWSLVVLAFVVRVWVDWMAVCLAGEDWGGFGEGGLWVWVYVGAGKVLFLVF</sequence>
<feature type="transmembrane region" description="Helical" evidence="2">
    <location>
        <begin position="20"/>
        <end position="41"/>
    </location>
</feature>
<accession>A0AAJ0HJV1</accession>
<keyword evidence="2" id="KW-0472">Membrane</keyword>
<keyword evidence="2" id="KW-0812">Transmembrane</keyword>
<dbReference type="Proteomes" id="UP001275084">
    <property type="component" value="Unassembled WGS sequence"/>
</dbReference>
<dbReference type="AlphaFoldDB" id="A0AAJ0HJV1"/>
<feature type="transmembrane region" description="Helical" evidence="2">
    <location>
        <begin position="53"/>
        <end position="74"/>
    </location>
</feature>
<feature type="transmembrane region" description="Helical" evidence="2">
    <location>
        <begin position="191"/>
        <end position="211"/>
    </location>
</feature>
<evidence type="ECO:0000256" key="1">
    <source>
        <dbReference type="SAM" id="MobiDB-lite"/>
    </source>
</evidence>
<evidence type="ECO:0000313" key="3">
    <source>
        <dbReference type="EMBL" id="KAK3353924.1"/>
    </source>
</evidence>
<feature type="region of interest" description="Disordered" evidence="1">
    <location>
        <begin position="139"/>
        <end position="185"/>
    </location>
</feature>
<feature type="transmembrane region" description="Helical" evidence="2">
    <location>
        <begin position="86"/>
        <end position="107"/>
    </location>
</feature>
<name>A0AAJ0HJV1_9PEZI</name>